<dbReference type="Gene3D" id="2.40.170.20">
    <property type="entry name" value="TonB-dependent receptor, beta-barrel domain"/>
    <property type="match status" value="1"/>
</dbReference>
<gene>
    <name evidence="5" type="ORF">H9625_09010</name>
</gene>
<evidence type="ECO:0000313" key="5">
    <source>
        <dbReference type="EMBL" id="MBD8040571.1"/>
    </source>
</evidence>
<dbReference type="InterPro" id="IPR041700">
    <property type="entry name" value="OMP_b-brl_3"/>
</dbReference>
<dbReference type="EMBL" id="JACSPP010000024">
    <property type="protein sequence ID" value="MBD8040571.1"/>
    <property type="molecule type" value="Genomic_DNA"/>
</dbReference>
<comment type="subcellular location">
    <subcellularLocation>
        <location evidence="1">Cell outer membrane</location>
    </subcellularLocation>
</comment>
<evidence type="ECO:0000256" key="3">
    <source>
        <dbReference type="ARBA" id="ARBA00023237"/>
    </source>
</evidence>
<evidence type="ECO:0000256" key="2">
    <source>
        <dbReference type="ARBA" id="ARBA00023136"/>
    </source>
</evidence>
<evidence type="ECO:0000259" key="4">
    <source>
        <dbReference type="Pfam" id="PF14905"/>
    </source>
</evidence>
<dbReference type="Pfam" id="PF14905">
    <property type="entry name" value="OMP_b-brl_3"/>
    <property type="match status" value="1"/>
</dbReference>
<keyword evidence="6" id="KW-1185">Reference proteome</keyword>
<evidence type="ECO:0000313" key="6">
    <source>
        <dbReference type="Proteomes" id="UP000620874"/>
    </source>
</evidence>
<comment type="caution">
    <text evidence="5">The sequence shown here is derived from an EMBL/GenBank/DDBJ whole genome shotgun (WGS) entry which is preliminary data.</text>
</comment>
<protein>
    <submittedName>
        <fullName evidence="5">TonB-dependent receptor</fullName>
    </submittedName>
</protein>
<reference evidence="5 6" key="1">
    <citation type="submission" date="2020-08" db="EMBL/GenBank/DDBJ databases">
        <title>A Genomic Blueprint of the Chicken Gut Microbiome.</title>
        <authorList>
            <person name="Gilroy R."/>
            <person name="Ravi A."/>
            <person name="Getino M."/>
            <person name="Pursley I."/>
            <person name="Horton D.L."/>
            <person name="Alikhan N.-F."/>
            <person name="Baker D."/>
            <person name="Gharbi K."/>
            <person name="Hall N."/>
            <person name="Watson M."/>
            <person name="Adriaenssens E.M."/>
            <person name="Foster-Nyarko E."/>
            <person name="Jarju S."/>
            <person name="Secka A."/>
            <person name="Antonio M."/>
            <person name="Oren A."/>
            <person name="Chaudhuri R."/>
            <person name="La Ragione R.M."/>
            <person name="Hildebrand F."/>
            <person name="Pallen M.J."/>
        </authorList>
    </citation>
    <scope>NUCLEOTIDE SEQUENCE [LARGE SCALE GENOMIC DNA]</scope>
    <source>
        <strain evidence="5 6">Sa1CVN1</strain>
    </source>
</reference>
<organism evidence="5 6">
    <name type="scientific">Phocaeicola intestinalis</name>
    <dbReference type="NCBI Taxonomy" id="2762212"/>
    <lineage>
        <taxon>Bacteria</taxon>
        <taxon>Pseudomonadati</taxon>
        <taxon>Bacteroidota</taxon>
        <taxon>Bacteroidia</taxon>
        <taxon>Bacteroidales</taxon>
        <taxon>Bacteroidaceae</taxon>
        <taxon>Phocaeicola</taxon>
    </lineage>
</organism>
<dbReference type="InterPro" id="IPR036942">
    <property type="entry name" value="Beta-barrel_TonB_sf"/>
</dbReference>
<keyword evidence="3" id="KW-0998">Cell outer membrane</keyword>
<evidence type="ECO:0000256" key="1">
    <source>
        <dbReference type="ARBA" id="ARBA00004442"/>
    </source>
</evidence>
<sequence>MKRLVFLYLLYTGGIALLHAMPIAPQALTDSIHATLKTYDLPEITVRSSKIKRNADRFIMQVTPSSGKNGIELLKEAPGVWLSDKGISINGASGAKVYINGQEVRLEGELLHFRLQSLQSADIQRIEILPFSGAEKDANAQGGAVYILLRKPKQKGWQGHFSLMSTTGHSAQQYQPNGSWHAHWDKWDWYASASITWKPEDASDWNEDRIYRQTGKQFQSTGARKQTSDYETFRSGIIFSPDTLNTFGLEVECFRHSSDNPSHSRDAISNRHETVYSHGNYHQKSDYDMTSVNFSYQHRLSHSCSTLKILADYTGKHAKGKNRYNILRQAGDYKKDTLYRSQTKADYRIINADVSWNSKSFQTGAKYTQTYTDNTSAYEGFRSGATWTPLPDFGYTRDYREQIAAWYAQYTFTRRKWTVKAGLRLEYTHTSNRENNVNQRYFDWFPHMDVSYAFDPLQHWMLAGQYGKYIERPAFAALNPNRTQTSDYSYQIGNPWLKPTYINRFSLTLIYKYRYTLTIGGNLHKNLIREFTKQDEANPDIAYVTYENHHRENHWFVAISAPWQPTGWLNLTANFIGSRQDIYMNPEEERQSHWLYFIRAQAECFLPWDLSLEMKYSGTSRLHSGNSEINPYHTADIRLQKKFNQGKWILTLGIDNLFDRSSGYACHTEDYERDIHIHTASQGRTWKIGIAWNFGKGKQAKKTEVEKGKFSQRNRLAD</sequence>
<keyword evidence="2" id="KW-0472">Membrane</keyword>
<dbReference type="RefSeq" id="WP_191764012.1">
    <property type="nucleotide sequence ID" value="NZ_JACSPP010000024.1"/>
</dbReference>
<proteinExistence type="predicted"/>
<keyword evidence="5" id="KW-0675">Receptor</keyword>
<name>A0ABR8Y8Z6_9BACT</name>
<dbReference type="SUPFAM" id="SSF56935">
    <property type="entry name" value="Porins"/>
    <property type="match status" value="1"/>
</dbReference>
<dbReference type="Proteomes" id="UP000620874">
    <property type="component" value="Unassembled WGS sequence"/>
</dbReference>
<accession>A0ABR8Y8Z6</accession>
<feature type="domain" description="Outer membrane protein beta-barrel" evidence="4">
    <location>
        <begin position="303"/>
        <end position="664"/>
    </location>
</feature>